<evidence type="ECO:0000256" key="4">
    <source>
        <dbReference type="ARBA" id="ARBA00029454"/>
    </source>
</evidence>
<dbReference type="GO" id="GO:0031177">
    <property type="term" value="F:phosphopantetheine binding"/>
    <property type="evidence" value="ECO:0007669"/>
    <property type="project" value="TreeGrafter"/>
</dbReference>
<keyword evidence="6" id="KW-1185">Reference proteome</keyword>
<comment type="caution">
    <text evidence="5">The sequence shown here is derived from an EMBL/GenBank/DDBJ whole genome shotgun (WGS) entry which is preliminary data.</text>
</comment>
<dbReference type="SUPFAM" id="SSF52777">
    <property type="entry name" value="CoA-dependent acyltransferases"/>
    <property type="match status" value="1"/>
</dbReference>
<protein>
    <recommendedName>
        <fullName evidence="7">Condensation domain-containing protein</fullName>
    </recommendedName>
</protein>
<dbReference type="GO" id="GO:0016874">
    <property type="term" value="F:ligase activity"/>
    <property type="evidence" value="ECO:0007669"/>
    <property type="project" value="UniProtKB-KW"/>
</dbReference>
<dbReference type="GO" id="GO:0044550">
    <property type="term" value="P:secondary metabolite biosynthetic process"/>
    <property type="evidence" value="ECO:0007669"/>
    <property type="project" value="TreeGrafter"/>
</dbReference>
<dbReference type="EMBL" id="JAWHQM010000003">
    <property type="protein sequence ID" value="KAK5626545.1"/>
    <property type="molecule type" value="Genomic_DNA"/>
</dbReference>
<organism evidence="5 6">
    <name type="scientific">Xylaria bambusicola</name>
    <dbReference type="NCBI Taxonomy" id="326684"/>
    <lineage>
        <taxon>Eukaryota</taxon>
        <taxon>Fungi</taxon>
        <taxon>Dikarya</taxon>
        <taxon>Ascomycota</taxon>
        <taxon>Pezizomycotina</taxon>
        <taxon>Sordariomycetes</taxon>
        <taxon>Xylariomycetidae</taxon>
        <taxon>Xylariales</taxon>
        <taxon>Xylariaceae</taxon>
        <taxon>Xylaria</taxon>
    </lineage>
</organism>
<keyword evidence="2" id="KW-0597">Phosphoprotein</keyword>
<keyword evidence="1" id="KW-0596">Phosphopantetheine</keyword>
<accession>A0AAN7U6P2</accession>
<gene>
    <name evidence="5" type="ORF">RRF57_002260</name>
</gene>
<proteinExistence type="inferred from homology"/>
<dbReference type="InterPro" id="IPR023213">
    <property type="entry name" value="CAT-like_dom_sf"/>
</dbReference>
<evidence type="ECO:0000313" key="6">
    <source>
        <dbReference type="Proteomes" id="UP001305414"/>
    </source>
</evidence>
<evidence type="ECO:0000256" key="3">
    <source>
        <dbReference type="ARBA" id="ARBA00022598"/>
    </source>
</evidence>
<evidence type="ECO:0000256" key="1">
    <source>
        <dbReference type="ARBA" id="ARBA00022450"/>
    </source>
</evidence>
<dbReference type="AlphaFoldDB" id="A0AAN7U6P2"/>
<comment type="similarity">
    <text evidence="4">Belongs to the NRP synthetase family.</text>
</comment>
<dbReference type="GO" id="GO:0005737">
    <property type="term" value="C:cytoplasm"/>
    <property type="evidence" value="ECO:0007669"/>
    <property type="project" value="TreeGrafter"/>
</dbReference>
<dbReference type="Proteomes" id="UP001305414">
    <property type="component" value="Unassembled WGS sequence"/>
</dbReference>
<sequence>MQRAGYSVTYKDVYARPILETMALLMHTAGEEYDTLIDPEPFEILIADPKDRQSLKNHLANALNISIDHIRDAYPCSAMQTSLIATSLRNPEAYWCTITSELGYGIDTERLLSSWEEVIMQNAILRTVIVNSEDFGHIQVVLDANLLKSMGGCREDAQLFHQPLSSYSISTSSTGRRSSS</sequence>
<evidence type="ECO:0008006" key="7">
    <source>
        <dbReference type="Google" id="ProtNLM"/>
    </source>
</evidence>
<evidence type="ECO:0000313" key="5">
    <source>
        <dbReference type="EMBL" id="KAK5626545.1"/>
    </source>
</evidence>
<dbReference type="Gene3D" id="3.30.559.10">
    <property type="entry name" value="Chloramphenicol acetyltransferase-like domain"/>
    <property type="match status" value="1"/>
</dbReference>
<reference evidence="5 6" key="1">
    <citation type="submission" date="2023-10" db="EMBL/GenBank/DDBJ databases">
        <title>Draft genome sequence of Xylaria bambusicola isolate GMP-LS, the root and basal stem rot pathogen of sugarcane in Indonesia.</title>
        <authorList>
            <person name="Selvaraj P."/>
            <person name="Muralishankar V."/>
            <person name="Muruganantham S."/>
            <person name="Sp S."/>
            <person name="Haryani S."/>
            <person name="Lau K.J.X."/>
            <person name="Naqvi N.I."/>
        </authorList>
    </citation>
    <scope>NUCLEOTIDE SEQUENCE [LARGE SCALE GENOMIC DNA]</scope>
    <source>
        <strain evidence="5">GMP-LS</strain>
    </source>
</reference>
<evidence type="ECO:0000256" key="2">
    <source>
        <dbReference type="ARBA" id="ARBA00022553"/>
    </source>
</evidence>
<dbReference type="PANTHER" id="PTHR45527:SF11">
    <property type="entry name" value="NONRIBOSOMAL PEPTIDE SYNTHETASE 5"/>
    <property type="match status" value="1"/>
</dbReference>
<keyword evidence="3" id="KW-0436">Ligase</keyword>
<dbReference type="GO" id="GO:0043041">
    <property type="term" value="P:amino acid activation for nonribosomal peptide biosynthetic process"/>
    <property type="evidence" value="ECO:0007669"/>
    <property type="project" value="TreeGrafter"/>
</dbReference>
<name>A0AAN7U6P2_9PEZI</name>
<dbReference type="PANTHER" id="PTHR45527">
    <property type="entry name" value="NONRIBOSOMAL PEPTIDE SYNTHETASE"/>
    <property type="match status" value="1"/>
</dbReference>